<dbReference type="Proteomes" id="UP000694680">
    <property type="component" value="Chromosome 9"/>
</dbReference>
<feature type="compositionally biased region" description="Basic and acidic residues" evidence="3">
    <location>
        <begin position="1056"/>
        <end position="1068"/>
    </location>
</feature>
<dbReference type="InterPro" id="IPR001179">
    <property type="entry name" value="PPIase_FKBP_dom"/>
</dbReference>
<feature type="region of interest" description="Disordered" evidence="3">
    <location>
        <begin position="29"/>
        <end position="61"/>
    </location>
</feature>
<evidence type="ECO:0000313" key="6">
    <source>
        <dbReference type="Proteomes" id="UP000694680"/>
    </source>
</evidence>
<dbReference type="InterPro" id="IPR046357">
    <property type="entry name" value="PPIase_dom_sf"/>
</dbReference>
<feature type="compositionally biased region" description="Basic and acidic residues" evidence="3">
    <location>
        <begin position="1112"/>
        <end position="1121"/>
    </location>
</feature>
<evidence type="ECO:0000256" key="3">
    <source>
        <dbReference type="SAM" id="MobiDB-lite"/>
    </source>
</evidence>
<dbReference type="GO" id="GO:0003755">
    <property type="term" value="F:peptidyl-prolyl cis-trans isomerase activity"/>
    <property type="evidence" value="ECO:0007669"/>
    <property type="project" value="UniProtKB-KW"/>
</dbReference>
<dbReference type="RefSeq" id="XP_028312147.1">
    <property type="nucleotide sequence ID" value="XM_028456346.1"/>
</dbReference>
<evidence type="ECO:0000259" key="4">
    <source>
        <dbReference type="PROSITE" id="PS50059"/>
    </source>
</evidence>
<feature type="region of interest" description="Disordered" evidence="3">
    <location>
        <begin position="929"/>
        <end position="1174"/>
    </location>
</feature>
<proteinExistence type="predicted"/>
<dbReference type="Gene3D" id="3.10.50.40">
    <property type="match status" value="1"/>
</dbReference>
<keyword evidence="2" id="KW-0175">Coiled coil</keyword>
<feature type="region of interest" description="Disordered" evidence="3">
    <location>
        <begin position="718"/>
        <end position="745"/>
    </location>
</feature>
<protein>
    <recommendedName>
        <fullName evidence="1">peptidylprolyl isomerase</fullName>
        <ecNumber evidence="1">5.2.1.8</ecNumber>
    </recommendedName>
</protein>
<dbReference type="SUPFAM" id="SSF54534">
    <property type="entry name" value="FKBP-like"/>
    <property type="match status" value="1"/>
</dbReference>
<dbReference type="Ensembl" id="ENSGWIT00000049049.1">
    <property type="protein sequence ID" value="ENSGWIP00000045286.1"/>
    <property type="gene ID" value="ENSGWIG00000022436.1"/>
</dbReference>
<dbReference type="PANTHER" id="PTHR44927">
    <property type="entry name" value="FK506-BINDING PROTEIN 15"/>
    <property type="match status" value="1"/>
</dbReference>
<feature type="compositionally biased region" description="Acidic residues" evidence="3">
    <location>
        <begin position="1163"/>
        <end position="1174"/>
    </location>
</feature>
<feature type="compositionally biased region" description="Basic and acidic residues" evidence="3">
    <location>
        <begin position="959"/>
        <end position="970"/>
    </location>
</feature>
<feature type="compositionally biased region" description="Low complexity" evidence="3">
    <location>
        <begin position="1093"/>
        <end position="1111"/>
    </location>
</feature>
<keyword evidence="1" id="KW-0697">Rotamase</keyword>
<dbReference type="PANTHER" id="PTHR44927:SF1">
    <property type="entry name" value="FK506-BINDING PROTEIN 15"/>
    <property type="match status" value="1"/>
</dbReference>
<dbReference type="InterPro" id="IPR056598">
    <property type="entry name" value="FKBP-15_dom"/>
</dbReference>
<dbReference type="AlphaFoldDB" id="A0A8C5HGL5"/>
<feature type="compositionally biased region" description="Basic and acidic residues" evidence="3">
    <location>
        <begin position="999"/>
        <end position="1011"/>
    </location>
</feature>
<dbReference type="OrthoDB" id="77911at2759"/>
<feature type="compositionally biased region" description="Polar residues" evidence="3">
    <location>
        <begin position="310"/>
        <end position="325"/>
    </location>
</feature>
<organism evidence="5 6">
    <name type="scientific">Gouania willdenowi</name>
    <name type="common">Blunt-snouted clingfish</name>
    <name type="synonym">Lepadogaster willdenowi</name>
    <dbReference type="NCBI Taxonomy" id="441366"/>
    <lineage>
        <taxon>Eukaryota</taxon>
        <taxon>Metazoa</taxon>
        <taxon>Chordata</taxon>
        <taxon>Craniata</taxon>
        <taxon>Vertebrata</taxon>
        <taxon>Euteleostomi</taxon>
        <taxon>Actinopterygii</taxon>
        <taxon>Neopterygii</taxon>
        <taxon>Teleostei</taxon>
        <taxon>Neoteleostei</taxon>
        <taxon>Acanthomorphata</taxon>
        <taxon>Ovalentaria</taxon>
        <taxon>Blenniimorphae</taxon>
        <taxon>Blenniiformes</taxon>
        <taxon>Gobiesocoidei</taxon>
        <taxon>Gobiesocidae</taxon>
        <taxon>Gobiesocinae</taxon>
        <taxon>Gouania</taxon>
    </lineage>
</organism>
<keyword evidence="1" id="KW-0413">Isomerase</keyword>
<evidence type="ECO:0000256" key="2">
    <source>
        <dbReference type="SAM" id="Coils"/>
    </source>
</evidence>
<feature type="domain" description="PPIase FKBP-type" evidence="4">
    <location>
        <begin position="190"/>
        <end position="282"/>
    </location>
</feature>
<feature type="coiled-coil region" evidence="2">
    <location>
        <begin position="786"/>
        <end position="880"/>
    </location>
</feature>
<dbReference type="GO" id="GO:0030426">
    <property type="term" value="C:growth cone"/>
    <property type="evidence" value="ECO:0007669"/>
    <property type="project" value="TreeGrafter"/>
</dbReference>
<dbReference type="CTD" id="571805"/>
<comment type="catalytic activity">
    <reaction evidence="1">
        <text>[protein]-peptidylproline (omega=180) = [protein]-peptidylproline (omega=0)</text>
        <dbReference type="Rhea" id="RHEA:16237"/>
        <dbReference type="Rhea" id="RHEA-COMP:10747"/>
        <dbReference type="Rhea" id="RHEA-COMP:10748"/>
        <dbReference type="ChEBI" id="CHEBI:83833"/>
        <dbReference type="ChEBI" id="CHEBI:83834"/>
        <dbReference type="EC" id="5.2.1.8"/>
    </reaction>
</comment>
<feature type="region of interest" description="Disordered" evidence="3">
    <location>
        <begin position="371"/>
        <end position="429"/>
    </location>
</feature>
<reference evidence="5" key="1">
    <citation type="submission" date="2020-06" db="EMBL/GenBank/DDBJ databases">
        <authorList>
            <consortium name="Wellcome Sanger Institute Data Sharing"/>
        </authorList>
    </citation>
    <scope>NUCLEOTIDE SEQUENCE [LARGE SCALE GENOMIC DNA]</scope>
</reference>
<dbReference type="Pfam" id="PF00254">
    <property type="entry name" value="FKBP_C"/>
    <property type="match status" value="1"/>
</dbReference>
<name>A0A8C5HGL5_GOUWI</name>
<feature type="compositionally biased region" description="Basic and acidic residues" evidence="3">
    <location>
        <begin position="1026"/>
        <end position="1040"/>
    </location>
</feature>
<evidence type="ECO:0000313" key="5">
    <source>
        <dbReference type="Ensembl" id="ENSGWIP00000045286.1"/>
    </source>
</evidence>
<feature type="compositionally biased region" description="Polar residues" evidence="3">
    <location>
        <begin position="339"/>
        <end position="351"/>
    </location>
</feature>
<dbReference type="PROSITE" id="PS50059">
    <property type="entry name" value="FKBP_PPIASE"/>
    <property type="match status" value="1"/>
</dbReference>
<keyword evidence="6" id="KW-1185">Reference proteome</keyword>
<feature type="compositionally biased region" description="Polar residues" evidence="3">
    <location>
        <begin position="29"/>
        <end position="59"/>
    </location>
</feature>
<evidence type="ECO:0000256" key="1">
    <source>
        <dbReference type="PROSITE-ProRule" id="PRU00277"/>
    </source>
</evidence>
<reference evidence="5" key="2">
    <citation type="submission" date="2025-08" db="UniProtKB">
        <authorList>
            <consortium name="Ensembl"/>
        </authorList>
    </citation>
    <scope>IDENTIFICATION</scope>
</reference>
<gene>
    <name evidence="5" type="primary">fkbp15b</name>
</gene>
<accession>A0A8C5HGL5</accession>
<feature type="compositionally biased region" description="Acidic residues" evidence="3">
    <location>
        <begin position="939"/>
        <end position="958"/>
    </location>
</feature>
<feature type="compositionally biased region" description="Acidic residues" evidence="3">
    <location>
        <begin position="1136"/>
        <end position="1149"/>
    </location>
</feature>
<dbReference type="Pfam" id="PF23649">
    <property type="entry name" value="FKBP15"/>
    <property type="match status" value="1"/>
</dbReference>
<dbReference type="EC" id="5.2.1.8" evidence="1"/>
<dbReference type="GeneID" id="114469133"/>
<sequence length="1174" mass="130574">MFGGDDEDGDFLSSSGGAKLASLFGLDQDTSQGNQSFQYTAPKQPRRSSNPAPANQKSAPPTGAPAVLFATAVQAFRCINGQYVKQGKLGAAVLGTHATKEYKLLLYLSQQKQVTAAKIHSRFALTVQPNNYCSFYDDQRQNWSLMFDSDKNASDFCKEVCLAKANSVPALDSVMVQDLSPGEGQAVENGDSLEVVYTGWLLQNHAIGQMFDTNQNKEKLLRLKIGAGKLIKGWEEGMMGMKKSGRRLIVIPPSLAYGSKGVPDRVPADSTLVFEAELRRVKFSKDNSSDQISVGSRDSAAPSPAPSPSTRVENLSPDASVQTAASGPGRPGDPPLRAKSNSLNEQLTNPDATKAKLISRMAKMGQPMLPFLTGTAAHPESSDSELEETNSSSMKPRPAVESPVAITSAAPPSAHAHPHPVMTPGTTQLSLPGFQPYSYTQSAAAHSQLQPIAHVYPTQAAPYPGSGDVTSFLMTEARQHNTEIRLAVGKVADKVDQMLSKVDDIHRQGGVSMNVSNMSLETTMIMHNIQRIIQENECLKKEVFDKSSRIEEQNRKIGDLINQNQRYMEESHVWLEQRSDSLKSTSEQNQTRLLQAEQDKHISLQDCDSAQVRLTEDLASSASRISQLQLEASDQQQKAAELQSKLNTALNDVENYRQSASALHSQLEELKEAAERAQTQYRIEKQRRKEMELRVNNAEEELLDLKTDKESLERTLAERKSKWQAERQRRDEEVEELRRSSQQELDKVRAQLRKARTSSDHATSEQLSQLQAELEDEWKAKCARTLDSAEEQHRRAVTELMEQRDILQEKLTQLQEKCTALKQSRDLEEQSLQENEQQKEEQRALQEKYSALQQHAAQVQDELERRVAELERTRESSGDTAAEVKRVMNGVFHSLRAEFDVRESYSGQTVLSVIVSTIKSVTLQLLSGTEQTLPSKEEKEEEEEEEKEEKEEQEDGGEEEKKKHVEEESALHTLMNGERADEEDEERQDVSNEEGAPVMEKEKTKLSEELHPGSSAEAQGQEEEKEDHGSAVDTPTHLEVKEEEEYVCEQLGESSPPERSESQSKHTEEEEEVEITHGPPAKPPPPPTESHTDVPPLSLLCGSSPSPTGSTGEEHGEELFFHDVSSPDKSSLPAAAEEEEEKQDEEEEEMSLKGRPPPAPLFAEDDDEDLDWLG</sequence>
<feature type="region of interest" description="Disordered" evidence="3">
    <location>
        <begin position="285"/>
        <end position="351"/>
    </location>
</feature>
<reference evidence="5" key="3">
    <citation type="submission" date="2025-09" db="UniProtKB">
        <authorList>
            <consortium name="Ensembl"/>
        </authorList>
    </citation>
    <scope>IDENTIFICATION</scope>
</reference>